<keyword evidence="4" id="KW-0119">Carbohydrate metabolism</keyword>
<keyword evidence="2 7" id="KW-0378">Hydrolase</keyword>
<dbReference type="GO" id="GO:0004553">
    <property type="term" value="F:hydrolase activity, hydrolyzing O-glycosyl compounds"/>
    <property type="evidence" value="ECO:0007669"/>
    <property type="project" value="InterPro"/>
</dbReference>
<evidence type="ECO:0000256" key="5">
    <source>
        <dbReference type="ARBA" id="ARBA00023295"/>
    </source>
</evidence>
<dbReference type="PANTHER" id="PTHR35923:SF2">
    <property type="entry name" value="ENDOGLUCANASE"/>
    <property type="match status" value="1"/>
</dbReference>
<name>A0AAW1PCS6_9CHLO</name>
<evidence type="ECO:0000256" key="8">
    <source>
        <dbReference type="SAM" id="MobiDB-lite"/>
    </source>
</evidence>
<organism evidence="10 11">
    <name type="scientific">[Myrmecia] bisecta</name>
    <dbReference type="NCBI Taxonomy" id="41462"/>
    <lineage>
        <taxon>Eukaryota</taxon>
        <taxon>Viridiplantae</taxon>
        <taxon>Chlorophyta</taxon>
        <taxon>core chlorophytes</taxon>
        <taxon>Trebouxiophyceae</taxon>
        <taxon>Trebouxiales</taxon>
        <taxon>Trebouxiaceae</taxon>
        <taxon>Myrmecia</taxon>
    </lineage>
</organism>
<protein>
    <recommendedName>
        <fullName evidence="9">Glycoside hydrolase family 5 domain-containing protein</fullName>
    </recommendedName>
</protein>
<evidence type="ECO:0000313" key="11">
    <source>
        <dbReference type="Proteomes" id="UP001489004"/>
    </source>
</evidence>
<sequence length="591" mass="62106">MDGATEVQLKSVALSGFELLGGKTINGDLSQGSNSISKDFRTTVYRQALLGFNAVRLEWSNEALQASPVNYAQPGCTIASQSDILASLTPPGQNAPSSAPFSAPPIDGGICSKFLPNTGTYDRFTSVASYYATQGFYVGLVYHTYKTGQGYYVDYSTTSNLNSWVASWVNMVKTVLTKGAPGSHLLIDLMNEPDVYDATWSSGGALPSSLSDYYLAAMDAISAVCPDCLFLIQGAGQYRSAPQANWGDGYAQNGPNPPTTFFNTLMGKSYLKQVVIAPHVYCPSVTGQPMNVASGQGLKDRMTQSFGYLATTGWCSGSTCHKFPIMVGEFNFNPDNSNDLQCYSSFSEYVNSQGITSWSVWAWDANSDMQYGNGGLVLMSDWRSINWNKLEKLATIGLMPWFTSSFKAPAGATSQTPAASIETPAATSTGTVAADPSVLPGSRSVASTPTRAVAEGVITVSGSGSTPFGTGKQTLLIQALGASLSTITVMDVSTNTASTQVILDETASKATGAQDGDNTSDVSVHLEAMTMNTALFPQAITSAINSGAVANALNTKTGMTWIGIEDGAVDVAAKPQRGTETNVGVHASSAV</sequence>
<feature type="domain" description="Glycoside hydrolase family 5" evidence="9">
    <location>
        <begin position="118"/>
        <end position="367"/>
    </location>
</feature>
<dbReference type="EMBL" id="JALJOR010000012">
    <property type="protein sequence ID" value="KAK9807625.1"/>
    <property type="molecule type" value="Genomic_DNA"/>
</dbReference>
<dbReference type="InterPro" id="IPR017853">
    <property type="entry name" value="GH"/>
</dbReference>
<evidence type="ECO:0000259" key="9">
    <source>
        <dbReference type="Pfam" id="PF00150"/>
    </source>
</evidence>
<evidence type="ECO:0000256" key="1">
    <source>
        <dbReference type="ARBA" id="ARBA00005641"/>
    </source>
</evidence>
<dbReference type="Gene3D" id="3.20.20.80">
    <property type="entry name" value="Glycosidases"/>
    <property type="match status" value="1"/>
</dbReference>
<keyword evidence="6" id="KW-0624">Polysaccharide degradation</keyword>
<feature type="region of interest" description="Disordered" evidence="8">
    <location>
        <begin position="424"/>
        <end position="446"/>
    </location>
</feature>
<keyword evidence="11" id="KW-1185">Reference proteome</keyword>
<comment type="caution">
    <text evidence="10">The sequence shown here is derived from an EMBL/GenBank/DDBJ whole genome shotgun (WGS) entry which is preliminary data.</text>
</comment>
<keyword evidence="3" id="KW-0136">Cellulose degradation</keyword>
<evidence type="ECO:0000256" key="2">
    <source>
        <dbReference type="ARBA" id="ARBA00022801"/>
    </source>
</evidence>
<reference evidence="10 11" key="1">
    <citation type="journal article" date="2024" name="Nat. Commun.">
        <title>Phylogenomics reveals the evolutionary origins of lichenization in chlorophyte algae.</title>
        <authorList>
            <person name="Puginier C."/>
            <person name="Libourel C."/>
            <person name="Otte J."/>
            <person name="Skaloud P."/>
            <person name="Haon M."/>
            <person name="Grisel S."/>
            <person name="Petersen M."/>
            <person name="Berrin J.G."/>
            <person name="Delaux P.M."/>
            <person name="Dal Grande F."/>
            <person name="Keller J."/>
        </authorList>
    </citation>
    <scope>NUCLEOTIDE SEQUENCE [LARGE SCALE GENOMIC DNA]</scope>
    <source>
        <strain evidence="10 11">SAG 2043</strain>
    </source>
</reference>
<proteinExistence type="inferred from homology"/>
<evidence type="ECO:0000256" key="3">
    <source>
        <dbReference type="ARBA" id="ARBA00023001"/>
    </source>
</evidence>
<evidence type="ECO:0000256" key="6">
    <source>
        <dbReference type="ARBA" id="ARBA00023326"/>
    </source>
</evidence>
<keyword evidence="5 7" id="KW-0326">Glycosidase</keyword>
<dbReference type="GO" id="GO:0030245">
    <property type="term" value="P:cellulose catabolic process"/>
    <property type="evidence" value="ECO:0007669"/>
    <property type="project" value="UniProtKB-KW"/>
</dbReference>
<dbReference type="PANTHER" id="PTHR35923">
    <property type="entry name" value="MAJOR EXTRACELLULAR ENDOGLUCANASE"/>
    <property type="match status" value="1"/>
</dbReference>
<dbReference type="Pfam" id="PF00150">
    <property type="entry name" value="Cellulase"/>
    <property type="match status" value="1"/>
</dbReference>
<dbReference type="Proteomes" id="UP001489004">
    <property type="component" value="Unassembled WGS sequence"/>
</dbReference>
<comment type="similarity">
    <text evidence="1 7">Belongs to the glycosyl hydrolase 5 (cellulase A) family.</text>
</comment>
<evidence type="ECO:0000313" key="10">
    <source>
        <dbReference type="EMBL" id="KAK9807625.1"/>
    </source>
</evidence>
<evidence type="ECO:0000256" key="4">
    <source>
        <dbReference type="ARBA" id="ARBA00023277"/>
    </source>
</evidence>
<accession>A0AAW1PCS6</accession>
<gene>
    <name evidence="10" type="ORF">WJX72_004592</name>
</gene>
<evidence type="ECO:0000256" key="7">
    <source>
        <dbReference type="RuleBase" id="RU361153"/>
    </source>
</evidence>
<dbReference type="AlphaFoldDB" id="A0AAW1PCS6"/>
<dbReference type="InterPro" id="IPR001547">
    <property type="entry name" value="Glyco_hydro_5"/>
</dbReference>
<dbReference type="SUPFAM" id="SSF51445">
    <property type="entry name" value="(Trans)glycosidases"/>
    <property type="match status" value="1"/>
</dbReference>